<dbReference type="AlphaFoldDB" id="A0AA51RVI6"/>
<name>A0AA51RVI6_9GAMM</name>
<evidence type="ECO:0000313" key="3">
    <source>
        <dbReference type="Proteomes" id="UP001239782"/>
    </source>
</evidence>
<dbReference type="KEGG" id="plei:Q9312_05570"/>
<gene>
    <name evidence="2" type="ORF">Q9312_05570</name>
</gene>
<keyword evidence="1" id="KW-0732">Signal</keyword>
<keyword evidence="3" id="KW-1185">Reference proteome</keyword>
<dbReference type="RefSeq" id="WP_309203596.1">
    <property type="nucleotide sequence ID" value="NZ_CP133548.1"/>
</dbReference>
<dbReference type="EMBL" id="CP133548">
    <property type="protein sequence ID" value="WMS88382.1"/>
    <property type="molecule type" value="Genomic_DNA"/>
</dbReference>
<evidence type="ECO:0000256" key="1">
    <source>
        <dbReference type="SAM" id="SignalP"/>
    </source>
</evidence>
<dbReference type="Proteomes" id="UP001239782">
    <property type="component" value="Chromosome"/>
</dbReference>
<reference evidence="2 3" key="1">
    <citation type="submission" date="2023-08" db="EMBL/GenBank/DDBJ databases">
        <title>Pleionea litopenaei sp. nov., isolated from stomach of juvenile Litopenaeus vannamei.</title>
        <authorList>
            <person name="Rho A.M."/>
            <person name="Hwang C.Y."/>
        </authorList>
    </citation>
    <scope>NUCLEOTIDE SEQUENCE [LARGE SCALE GENOMIC DNA]</scope>
    <source>
        <strain evidence="2 3">HL-JVS1</strain>
    </source>
</reference>
<protein>
    <submittedName>
        <fullName evidence="2">Uncharacterized protein</fullName>
    </submittedName>
</protein>
<sequence>MSRVLALFLSICPIFTLANTCDKVAEGYEISDEMYVVCSDLSHLALNEANATLKNIFEQYEGEPDEILVYFVSDEKLVGIAEDKLKPEEFVGRYYTHNSTLTIWPNIPVKRKELQLKWW</sequence>
<accession>A0AA51RVI6</accession>
<organism evidence="2 3">
    <name type="scientific">Pleionea litopenaei</name>
    <dbReference type="NCBI Taxonomy" id="3070815"/>
    <lineage>
        <taxon>Bacteria</taxon>
        <taxon>Pseudomonadati</taxon>
        <taxon>Pseudomonadota</taxon>
        <taxon>Gammaproteobacteria</taxon>
        <taxon>Oceanospirillales</taxon>
        <taxon>Pleioneaceae</taxon>
        <taxon>Pleionea</taxon>
    </lineage>
</organism>
<evidence type="ECO:0000313" key="2">
    <source>
        <dbReference type="EMBL" id="WMS88382.1"/>
    </source>
</evidence>
<feature type="chain" id="PRO_5041343300" evidence="1">
    <location>
        <begin position="19"/>
        <end position="119"/>
    </location>
</feature>
<feature type="signal peptide" evidence="1">
    <location>
        <begin position="1"/>
        <end position="18"/>
    </location>
</feature>
<proteinExistence type="predicted"/>